<comment type="caution">
    <text evidence="1">The sequence shown here is derived from an EMBL/GenBank/DDBJ whole genome shotgun (WGS) entry which is preliminary data.</text>
</comment>
<proteinExistence type="predicted"/>
<dbReference type="AlphaFoldDB" id="A0A9P6MG50"/>
<dbReference type="Proteomes" id="UP000703661">
    <property type="component" value="Unassembled WGS sequence"/>
</dbReference>
<name>A0A9P6MG50_9FUNG</name>
<evidence type="ECO:0000313" key="2">
    <source>
        <dbReference type="Proteomes" id="UP000703661"/>
    </source>
</evidence>
<organism evidence="1 2">
    <name type="scientific">Entomortierella chlamydospora</name>
    <dbReference type="NCBI Taxonomy" id="101097"/>
    <lineage>
        <taxon>Eukaryota</taxon>
        <taxon>Fungi</taxon>
        <taxon>Fungi incertae sedis</taxon>
        <taxon>Mucoromycota</taxon>
        <taxon>Mortierellomycotina</taxon>
        <taxon>Mortierellomycetes</taxon>
        <taxon>Mortierellales</taxon>
        <taxon>Mortierellaceae</taxon>
        <taxon>Entomortierella</taxon>
    </lineage>
</organism>
<dbReference type="EMBL" id="JAAAID010003459">
    <property type="protein sequence ID" value="KAF9997783.1"/>
    <property type="molecule type" value="Genomic_DNA"/>
</dbReference>
<evidence type="ECO:0000313" key="1">
    <source>
        <dbReference type="EMBL" id="KAF9997783.1"/>
    </source>
</evidence>
<keyword evidence="2" id="KW-1185">Reference proteome</keyword>
<protein>
    <submittedName>
        <fullName evidence="1">Uncharacterized protein</fullName>
    </submittedName>
</protein>
<gene>
    <name evidence="1" type="ORF">BGZ80_006925</name>
</gene>
<accession>A0A9P6MG50</accession>
<reference evidence="1" key="1">
    <citation type="journal article" date="2020" name="Fungal Divers.">
        <title>Resolving the Mortierellaceae phylogeny through synthesis of multi-gene phylogenetics and phylogenomics.</title>
        <authorList>
            <person name="Vandepol N."/>
            <person name="Liber J."/>
            <person name="Desiro A."/>
            <person name="Na H."/>
            <person name="Kennedy M."/>
            <person name="Barry K."/>
            <person name="Grigoriev I.V."/>
            <person name="Miller A.N."/>
            <person name="O'Donnell K."/>
            <person name="Stajich J.E."/>
            <person name="Bonito G."/>
        </authorList>
    </citation>
    <scope>NUCLEOTIDE SEQUENCE</scope>
    <source>
        <strain evidence="1">NRRL 2769</strain>
    </source>
</reference>
<sequence length="110" mass="11658">MPRRPVLGENTTNGRSRLRKGVVVVAEASGVLWEAVRVTGVTSVGVLARDVAIKGGDTDKGCVSGRDVERDETDEERSMETRNVECAMAGEDASVAVAALAYDGLWAYAC</sequence>